<keyword evidence="1" id="KW-0812">Transmembrane</keyword>
<evidence type="ECO:0000313" key="3">
    <source>
        <dbReference type="Proteomes" id="UP000254253"/>
    </source>
</evidence>
<feature type="transmembrane region" description="Helical" evidence="1">
    <location>
        <begin position="5"/>
        <end position="23"/>
    </location>
</feature>
<reference evidence="2 3" key="1">
    <citation type="submission" date="2018-06" db="EMBL/GenBank/DDBJ databases">
        <authorList>
            <consortium name="Pathogen Informatics"/>
            <person name="Doyle S."/>
        </authorList>
    </citation>
    <scope>NUCLEOTIDE SEQUENCE [LARGE SCALE GENOMIC DNA]</scope>
    <source>
        <strain evidence="2 3">NCTC4191</strain>
    </source>
</reference>
<keyword evidence="1" id="KW-1133">Transmembrane helix</keyword>
<feature type="transmembrane region" description="Helical" evidence="1">
    <location>
        <begin position="29"/>
        <end position="49"/>
    </location>
</feature>
<keyword evidence="1" id="KW-0472">Membrane</keyword>
<protein>
    <submittedName>
        <fullName evidence="2">Uncharacterized protein</fullName>
    </submittedName>
</protein>
<evidence type="ECO:0000256" key="1">
    <source>
        <dbReference type="SAM" id="Phobius"/>
    </source>
</evidence>
<name>A0A380TZA7_ACTLI</name>
<dbReference type="AlphaFoldDB" id="A0A380TZA7"/>
<accession>A0A380TZA7</accession>
<dbReference type="Proteomes" id="UP000254253">
    <property type="component" value="Unassembled WGS sequence"/>
</dbReference>
<evidence type="ECO:0000313" key="2">
    <source>
        <dbReference type="EMBL" id="SUT93993.1"/>
    </source>
</evidence>
<proteinExistence type="predicted"/>
<dbReference type="EMBL" id="UFRN01000002">
    <property type="protein sequence ID" value="SUT93993.1"/>
    <property type="molecule type" value="Genomic_DNA"/>
</dbReference>
<keyword evidence="3" id="KW-1185">Reference proteome</keyword>
<organism evidence="2 3">
    <name type="scientific">Actinobacillus lignieresii</name>
    <dbReference type="NCBI Taxonomy" id="720"/>
    <lineage>
        <taxon>Bacteria</taxon>
        <taxon>Pseudomonadati</taxon>
        <taxon>Pseudomonadota</taxon>
        <taxon>Gammaproteobacteria</taxon>
        <taxon>Pasteurellales</taxon>
        <taxon>Pasteurellaceae</taxon>
        <taxon>Actinobacillus</taxon>
    </lineage>
</organism>
<sequence>MLEIYLLAIPFCFLIVFFSQFFRLGLLKAVLFSLLIAVTWPVSFVVLGFNRLFRSR</sequence>
<gene>
    <name evidence="2" type="ORF">NCTC4191_01447</name>
</gene>